<sequence>SHGMVLCASVDDPKQVEPLIPPDSVKPGDKVIVENYEGTPDEIL</sequence>
<reference evidence="2 3" key="1">
    <citation type="journal article" date="2024" name="BMC Genomics">
        <title>De novo assembly and annotation of Popillia japonica's genome with initial clues to its potential as an invasive pest.</title>
        <authorList>
            <person name="Cucini C."/>
            <person name="Boschi S."/>
            <person name="Funari R."/>
            <person name="Cardaioli E."/>
            <person name="Iannotti N."/>
            <person name="Marturano G."/>
            <person name="Paoli F."/>
            <person name="Bruttini M."/>
            <person name="Carapelli A."/>
            <person name="Frati F."/>
            <person name="Nardi F."/>
        </authorList>
    </citation>
    <scope>NUCLEOTIDE SEQUENCE [LARGE SCALE GENOMIC DNA]</scope>
    <source>
        <strain evidence="2">DMR45628</strain>
    </source>
</reference>
<dbReference type="InterPro" id="IPR051270">
    <property type="entry name" value="Tyrosine-tRNA_ligase_regulator"/>
</dbReference>
<evidence type="ECO:0000313" key="2">
    <source>
        <dbReference type="EMBL" id="KAK9663786.1"/>
    </source>
</evidence>
<evidence type="ECO:0000313" key="3">
    <source>
        <dbReference type="Proteomes" id="UP001458880"/>
    </source>
</evidence>
<dbReference type="PANTHER" id="PTHR11586">
    <property type="entry name" value="TRNA-AMINOACYLATION COFACTOR ARC1 FAMILY MEMBER"/>
    <property type="match status" value="1"/>
</dbReference>
<dbReference type="InterPro" id="IPR012340">
    <property type="entry name" value="NA-bd_OB-fold"/>
</dbReference>
<feature type="non-terminal residue" evidence="2">
    <location>
        <position position="1"/>
    </location>
</feature>
<gene>
    <name evidence="2" type="ORF">QE152_g41377</name>
</gene>
<dbReference type="GO" id="GO:0004831">
    <property type="term" value="F:tyrosine-tRNA ligase activity"/>
    <property type="evidence" value="ECO:0007669"/>
    <property type="project" value="TreeGrafter"/>
</dbReference>
<keyword evidence="3" id="KW-1185">Reference proteome</keyword>
<keyword evidence="1" id="KW-0963">Cytoplasm</keyword>
<evidence type="ECO:0000256" key="1">
    <source>
        <dbReference type="ARBA" id="ARBA00022490"/>
    </source>
</evidence>
<protein>
    <recommendedName>
        <fullName evidence="4">tRNA-binding domain-containing protein</fullName>
    </recommendedName>
</protein>
<dbReference type="AlphaFoldDB" id="A0AAW1GJS4"/>
<accession>A0AAW1GJS4</accession>
<proteinExistence type="predicted"/>
<organism evidence="2 3">
    <name type="scientific">Popillia japonica</name>
    <name type="common">Japanese beetle</name>
    <dbReference type="NCBI Taxonomy" id="7064"/>
    <lineage>
        <taxon>Eukaryota</taxon>
        <taxon>Metazoa</taxon>
        <taxon>Ecdysozoa</taxon>
        <taxon>Arthropoda</taxon>
        <taxon>Hexapoda</taxon>
        <taxon>Insecta</taxon>
        <taxon>Pterygota</taxon>
        <taxon>Neoptera</taxon>
        <taxon>Endopterygota</taxon>
        <taxon>Coleoptera</taxon>
        <taxon>Polyphaga</taxon>
        <taxon>Scarabaeiformia</taxon>
        <taxon>Scarabaeidae</taxon>
        <taxon>Rutelinae</taxon>
        <taxon>Popillia</taxon>
    </lineage>
</organism>
<dbReference type="EMBL" id="JASPKY010003217">
    <property type="protein sequence ID" value="KAK9663786.1"/>
    <property type="molecule type" value="Genomic_DNA"/>
</dbReference>
<comment type="caution">
    <text evidence="2">The sequence shown here is derived from an EMBL/GenBank/DDBJ whole genome shotgun (WGS) entry which is preliminary data.</text>
</comment>
<evidence type="ECO:0008006" key="4">
    <source>
        <dbReference type="Google" id="ProtNLM"/>
    </source>
</evidence>
<dbReference type="Gene3D" id="2.40.50.140">
    <property type="entry name" value="Nucleic acid-binding proteins"/>
    <property type="match status" value="1"/>
</dbReference>
<dbReference type="Proteomes" id="UP001458880">
    <property type="component" value="Unassembled WGS sequence"/>
</dbReference>
<name>A0AAW1GJS4_POPJA</name>
<dbReference type="PANTHER" id="PTHR11586:SF43">
    <property type="entry name" value="TYROSINE--TRNA LIGASE, CYTOPLASMIC"/>
    <property type="match status" value="1"/>
</dbReference>
<dbReference type="SUPFAM" id="SSF50249">
    <property type="entry name" value="Nucleic acid-binding proteins"/>
    <property type="match status" value="1"/>
</dbReference>